<evidence type="ECO:0000313" key="2">
    <source>
        <dbReference type="EMBL" id="MDI9863825.1"/>
    </source>
</evidence>
<proteinExistence type="predicted"/>
<keyword evidence="3" id="KW-1185">Reference proteome</keyword>
<dbReference type="EMBL" id="JASHID010000003">
    <property type="protein sequence ID" value="MDI9863825.1"/>
    <property type="molecule type" value="Genomic_DNA"/>
</dbReference>
<dbReference type="Proteomes" id="UP001236569">
    <property type="component" value="Unassembled WGS sequence"/>
</dbReference>
<name>A0ABT6YJQ9_9BACT</name>
<dbReference type="SUPFAM" id="SSF51338">
    <property type="entry name" value="Composite domain of metallo-dependent hydrolases"/>
    <property type="match status" value="2"/>
</dbReference>
<dbReference type="RefSeq" id="WP_283369077.1">
    <property type="nucleotide sequence ID" value="NZ_JASHID010000003.1"/>
</dbReference>
<feature type="domain" description="Amidohydrolase-related" evidence="1">
    <location>
        <begin position="235"/>
        <end position="424"/>
    </location>
</feature>
<dbReference type="Gene3D" id="3.20.20.140">
    <property type="entry name" value="Metal-dependent hydrolases"/>
    <property type="match status" value="2"/>
</dbReference>
<dbReference type="InterPro" id="IPR006680">
    <property type="entry name" value="Amidohydro-rel"/>
</dbReference>
<protein>
    <submittedName>
        <fullName evidence="2">Amidohydrolase family protein</fullName>
    </submittedName>
</protein>
<evidence type="ECO:0000313" key="3">
    <source>
        <dbReference type="Proteomes" id="UP001236569"/>
    </source>
</evidence>
<sequence length="1024" mass="112422">MKKILYTFINIIMFGTVLRAQTTTFPRNGVQDERPNTYAFVNATIVSDANTVLEGATLVIKGSVIEAVGKNITLPAGTQVIDLKGKRIYPSLVEAYSSYGMPELKREGRSFRGDPQFESKKQGAYNWNQAVLPEVNAATIYTGNPTAADELRKAGFGATITHVQDGIVRGTSALVALIDGRDQEALLKTNVSAHYSLSKGSSTQDYPNSLMGSVALLRQTYLDADWYKKSKNKTEYNISLESFNNSQSVPQVFEVSDKLGILRANKIGKEFGVNYIIKGGGDEYQRLDEVKAAGVSLIIPLNFPTTPDVEDPFDASVVSLSDMKHWEMAPANPAILAKAGVPFAITTSNVRSKSDFWANLRKAVEYGLDEKVALAALTSVPAQFNKVDNLVGSLKPGMLANFLITSDNLFKESNVIYENWVKGKRYVVNNMNVTDMRATYDLSLAGKSGLKLNVTGKVDKPEFQIQVSDSVKVSPKVTRTGDLLTLSFKLDAKKDKGDTRISAYYDGKNIKGDGFDAAGTPVKFDAIFKEAFKEAVAKADTTKKPVPTIGKIVYPFNGYGAETKPKAETLLIKNATVWTNEKDGILKNTDVLLKDGKIAQVGKNLSATGAKVVDGTGKHLTNGIFDEHSHIGLLSVNEGSQSVTAEVRMEDVVNSEDVNIYRQLAGGVTSSQLLHGSANCIGGQSAIVKLKWGEAPEVMKIQNADGYIKFALGENVKQANWGDRARIRFPQTRMGVEQIMMDAFLRAKEYDKAWAEYNKAANKATLTPPRRDLELDALSEILNKKRFITCHSYVQSEINMLLKVADSLGFKVNTFTHILEGYKVADKMKAHGASGSTFADWWAYKMEVKEAIPFNAALMTKVGINTSINSDDAEMARRLNQEAAKTVMYGGLTEEEAWKLVTLNPAKMMHLDNRLGSIKAGKDADVVLWNENPLSVYAKPEKTIIEGAVYFDIEKDKELRANIAAERNRLIQKMLNSKASGAPTARPEMRKPRLFVCNSLGGLTEEEGETRAFGTLQLQDNCDK</sequence>
<organism evidence="2 3">
    <name type="scientific">Flectobacillus longus</name>
    <dbReference type="NCBI Taxonomy" id="2984207"/>
    <lineage>
        <taxon>Bacteria</taxon>
        <taxon>Pseudomonadati</taxon>
        <taxon>Bacteroidota</taxon>
        <taxon>Cytophagia</taxon>
        <taxon>Cytophagales</taxon>
        <taxon>Flectobacillaceae</taxon>
        <taxon>Flectobacillus</taxon>
    </lineage>
</organism>
<dbReference type="PANTHER" id="PTHR43135:SF3">
    <property type="entry name" value="ALPHA-D-RIBOSE 1-METHYLPHOSPHONATE 5-TRIPHOSPHATE DIPHOSPHATASE"/>
    <property type="match status" value="1"/>
</dbReference>
<dbReference type="InterPro" id="IPR032466">
    <property type="entry name" value="Metal_Hydrolase"/>
</dbReference>
<dbReference type="SUPFAM" id="SSF51556">
    <property type="entry name" value="Metallo-dependent hydrolases"/>
    <property type="match status" value="2"/>
</dbReference>
<dbReference type="Gene3D" id="2.30.40.10">
    <property type="entry name" value="Urease, subunit C, domain 1"/>
    <property type="match status" value="1"/>
</dbReference>
<evidence type="ECO:0000259" key="1">
    <source>
        <dbReference type="Pfam" id="PF01979"/>
    </source>
</evidence>
<dbReference type="CDD" id="cd01309">
    <property type="entry name" value="Met_dep_hydrolase_C"/>
    <property type="match status" value="1"/>
</dbReference>
<dbReference type="InterPro" id="IPR011059">
    <property type="entry name" value="Metal-dep_hydrolase_composite"/>
</dbReference>
<gene>
    <name evidence="2" type="ORF">QM480_05795</name>
</gene>
<dbReference type="InterPro" id="IPR051781">
    <property type="entry name" value="Metallo-dep_Hydrolase"/>
</dbReference>
<reference evidence="2 3" key="1">
    <citation type="submission" date="2023-05" db="EMBL/GenBank/DDBJ databases">
        <title>Novel species of genus Flectobacillus isolated from stream in China.</title>
        <authorList>
            <person name="Lu H."/>
        </authorList>
    </citation>
    <scope>NUCLEOTIDE SEQUENCE [LARGE SCALE GENOMIC DNA]</scope>
    <source>
        <strain evidence="2 3">DC10W</strain>
    </source>
</reference>
<feature type="domain" description="Amidohydrolase-related" evidence="1">
    <location>
        <begin position="858"/>
        <end position="945"/>
    </location>
</feature>
<accession>A0ABT6YJQ9</accession>
<dbReference type="Pfam" id="PF01979">
    <property type="entry name" value="Amidohydro_1"/>
    <property type="match status" value="2"/>
</dbReference>
<dbReference type="PANTHER" id="PTHR43135">
    <property type="entry name" value="ALPHA-D-RIBOSE 1-METHYLPHOSPHONATE 5-TRIPHOSPHATE DIPHOSPHATASE"/>
    <property type="match status" value="1"/>
</dbReference>
<comment type="caution">
    <text evidence="2">The sequence shown here is derived from an EMBL/GenBank/DDBJ whole genome shotgun (WGS) entry which is preliminary data.</text>
</comment>